<keyword evidence="1" id="KW-0489">Methyltransferase</keyword>
<dbReference type="AlphaFoldDB" id="A0A9W6QIP5"/>
<dbReference type="EMBL" id="BSSD01000001">
    <property type="protein sequence ID" value="GLW90192.1"/>
    <property type="molecule type" value="Genomic_DNA"/>
</dbReference>
<dbReference type="Pfam" id="PF13489">
    <property type="entry name" value="Methyltransf_23"/>
    <property type="match status" value="1"/>
</dbReference>
<proteinExistence type="predicted"/>
<organism evidence="1 2">
    <name type="scientific">Actinokineospora globicatena</name>
    <dbReference type="NCBI Taxonomy" id="103729"/>
    <lineage>
        <taxon>Bacteria</taxon>
        <taxon>Bacillati</taxon>
        <taxon>Actinomycetota</taxon>
        <taxon>Actinomycetes</taxon>
        <taxon>Pseudonocardiales</taxon>
        <taxon>Pseudonocardiaceae</taxon>
        <taxon>Actinokineospora</taxon>
    </lineage>
</organism>
<name>A0A9W6QIP5_9PSEU</name>
<comment type="caution">
    <text evidence="1">The sequence shown here is derived from an EMBL/GenBank/DDBJ whole genome shotgun (WGS) entry which is preliminary data.</text>
</comment>
<dbReference type="GO" id="GO:0008168">
    <property type="term" value="F:methyltransferase activity"/>
    <property type="evidence" value="ECO:0007669"/>
    <property type="project" value="UniProtKB-KW"/>
</dbReference>
<accession>A0A9W6QIP5</accession>
<keyword evidence="2" id="KW-1185">Reference proteome</keyword>
<dbReference type="GO" id="GO:0032259">
    <property type="term" value="P:methylation"/>
    <property type="evidence" value="ECO:0007669"/>
    <property type="project" value="UniProtKB-KW"/>
</dbReference>
<dbReference type="Proteomes" id="UP001165042">
    <property type="component" value="Unassembled WGS sequence"/>
</dbReference>
<reference evidence="1" key="1">
    <citation type="submission" date="2023-02" db="EMBL/GenBank/DDBJ databases">
        <title>Actinokineospora globicatena NBRC 15670.</title>
        <authorList>
            <person name="Ichikawa N."/>
            <person name="Sato H."/>
            <person name="Tonouchi N."/>
        </authorList>
    </citation>
    <scope>NUCLEOTIDE SEQUENCE</scope>
    <source>
        <strain evidence="1">NBRC 15670</strain>
    </source>
</reference>
<protein>
    <submittedName>
        <fullName evidence="1">Methyltransferase</fullName>
    </submittedName>
</protein>
<dbReference type="SUPFAM" id="SSF53335">
    <property type="entry name" value="S-adenosyl-L-methionine-dependent methyltransferases"/>
    <property type="match status" value="1"/>
</dbReference>
<dbReference type="CDD" id="cd02440">
    <property type="entry name" value="AdoMet_MTases"/>
    <property type="match status" value="1"/>
</dbReference>
<evidence type="ECO:0000313" key="1">
    <source>
        <dbReference type="EMBL" id="GLW90192.1"/>
    </source>
</evidence>
<sequence>MARLLGDRELESSSVVANRDMNRERGLAGYRRELGVDVAGVVRPGARWLDLCCGSGAALVECARVVPGVSITGVDLVDFYAGPAVGGVEFVTASVGEWEPDGVYDLITCVHGLHYVGDKLGLLTRVASWLSDGGLFVANFDWRTVHTGRGRLTGVLREAGFVYDARRRRISLTGRRDMSLPFRYLGADDRAGPNYTGQPGVDSHYVRV</sequence>
<evidence type="ECO:0000313" key="2">
    <source>
        <dbReference type="Proteomes" id="UP001165042"/>
    </source>
</evidence>
<dbReference type="Gene3D" id="3.40.50.150">
    <property type="entry name" value="Vaccinia Virus protein VP39"/>
    <property type="match status" value="1"/>
</dbReference>
<dbReference type="RefSeq" id="WP_285608001.1">
    <property type="nucleotide sequence ID" value="NZ_BSSD01000001.1"/>
</dbReference>
<keyword evidence="1" id="KW-0808">Transferase</keyword>
<gene>
    <name evidence="1" type="ORF">Aglo03_10080</name>
</gene>
<dbReference type="InterPro" id="IPR029063">
    <property type="entry name" value="SAM-dependent_MTases_sf"/>
</dbReference>